<keyword evidence="1" id="KW-0812">Transmembrane</keyword>
<keyword evidence="1" id="KW-0472">Membrane</keyword>
<accession>A0A382BZ05</accession>
<evidence type="ECO:0000313" key="3">
    <source>
        <dbReference type="EMBL" id="SVB18407.1"/>
    </source>
</evidence>
<dbReference type="EMBL" id="UINC01031797">
    <property type="protein sequence ID" value="SVB18407.1"/>
    <property type="molecule type" value="Genomic_DNA"/>
</dbReference>
<sequence>MINNKLIALSLITITVIVAATIFANLRAPQSDKQKASFFPELTKQIESVNYISIKGYNDSINLTRKNDIWGIDEFDGYPALPEKIKSAVLGAADLKINAPKTALPRLYHRLGVEGPEVEDTASLLLTLSDSNQNKIIEVIVGKPRLSSSAKNTSGLYVREPEKEKSYLVDGILDISAIKTDWIKRSLFDIPAEAVKSVSVTHADEDMYVLFKNEKGQDKFELKNTPIGKELASELIINRFGTILQDLQISGAKSKETLNGEKNNIQVKIITFEGIIGNVIALKYNDVAYASFKFSYDEEIVKNNNEEEVKNEDIKTFIANLNSNIENWWFEIPEFKYDIIKTRLNKITRDIQNITPEEIIE</sequence>
<evidence type="ECO:0000256" key="1">
    <source>
        <dbReference type="SAM" id="Phobius"/>
    </source>
</evidence>
<dbReference type="AlphaFoldDB" id="A0A382BZ05"/>
<evidence type="ECO:0000259" key="2">
    <source>
        <dbReference type="Pfam" id="PF14238"/>
    </source>
</evidence>
<keyword evidence="1" id="KW-1133">Transmembrane helix</keyword>
<dbReference type="Pfam" id="PF14238">
    <property type="entry name" value="DUF4340"/>
    <property type="match status" value="1"/>
</dbReference>
<feature type="domain" description="DUF4340" evidence="2">
    <location>
        <begin position="70"/>
        <end position="253"/>
    </location>
</feature>
<proteinExistence type="predicted"/>
<name>A0A382BZ05_9ZZZZ</name>
<dbReference type="InterPro" id="IPR025641">
    <property type="entry name" value="DUF4340"/>
</dbReference>
<gene>
    <name evidence="3" type="ORF">METZ01_LOCUS171261</name>
</gene>
<protein>
    <recommendedName>
        <fullName evidence="2">DUF4340 domain-containing protein</fullName>
    </recommendedName>
</protein>
<reference evidence="3" key="1">
    <citation type="submission" date="2018-05" db="EMBL/GenBank/DDBJ databases">
        <authorList>
            <person name="Lanie J.A."/>
            <person name="Ng W.-L."/>
            <person name="Kazmierczak K.M."/>
            <person name="Andrzejewski T.M."/>
            <person name="Davidsen T.M."/>
            <person name="Wayne K.J."/>
            <person name="Tettelin H."/>
            <person name="Glass J.I."/>
            <person name="Rusch D."/>
            <person name="Podicherti R."/>
            <person name="Tsui H.-C.T."/>
            <person name="Winkler M.E."/>
        </authorList>
    </citation>
    <scope>NUCLEOTIDE SEQUENCE</scope>
</reference>
<feature type="transmembrane region" description="Helical" evidence="1">
    <location>
        <begin position="6"/>
        <end position="26"/>
    </location>
</feature>
<organism evidence="3">
    <name type="scientific">marine metagenome</name>
    <dbReference type="NCBI Taxonomy" id="408172"/>
    <lineage>
        <taxon>unclassified sequences</taxon>
        <taxon>metagenomes</taxon>
        <taxon>ecological metagenomes</taxon>
    </lineage>
</organism>